<feature type="region of interest" description="Disordered" evidence="1">
    <location>
        <begin position="156"/>
        <end position="265"/>
    </location>
</feature>
<feature type="compositionally biased region" description="Polar residues" evidence="1">
    <location>
        <begin position="175"/>
        <end position="193"/>
    </location>
</feature>
<feature type="region of interest" description="Disordered" evidence="1">
    <location>
        <begin position="357"/>
        <end position="410"/>
    </location>
</feature>
<name>A0AAD1U233_EUPCR</name>
<proteinExistence type="predicted"/>
<feature type="region of interest" description="Disordered" evidence="1">
    <location>
        <begin position="1"/>
        <end position="54"/>
    </location>
</feature>
<feature type="compositionally biased region" description="Basic and acidic residues" evidence="1">
    <location>
        <begin position="87"/>
        <end position="96"/>
    </location>
</feature>
<evidence type="ECO:0000313" key="3">
    <source>
        <dbReference type="Proteomes" id="UP001295684"/>
    </source>
</evidence>
<keyword evidence="3" id="KW-1185">Reference proteome</keyword>
<feature type="region of interest" description="Disordered" evidence="1">
    <location>
        <begin position="86"/>
        <end position="124"/>
    </location>
</feature>
<accession>A0AAD1U233</accession>
<feature type="compositionally biased region" description="Basic and acidic residues" evidence="1">
    <location>
        <begin position="156"/>
        <end position="174"/>
    </location>
</feature>
<feature type="compositionally biased region" description="Basic and acidic residues" evidence="1">
    <location>
        <begin position="1"/>
        <end position="17"/>
    </location>
</feature>
<dbReference type="Proteomes" id="UP001295684">
    <property type="component" value="Unassembled WGS sequence"/>
</dbReference>
<comment type="caution">
    <text evidence="2">The sequence shown here is derived from an EMBL/GenBank/DDBJ whole genome shotgun (WGS) entry which is preliminary data.</text>
</comment>
<protein>
    <submittedName>
        <fullName evidence="2">Uncharacterized protein</fullName>
    </submittedName>
</protein>
<evidence type="ECO:0000256" key="1">
    <source>
        <dbReference type="SAM" id="MobiDB-lite"/>
    </source>
</evidence>
<dbReference type="EMBL" id="CAMPGE010000133">
    <property type="protein sequence ID" value="CAI2358856.1"/>
    <property type="molecule type" value="Genomic_DNA"/>
</dbReference>
<sequence length="561" mass="64529">MNKGDSKPMNPKKEGSTRKISIMKAKAVSKTSSKNMLKIKKTKMGEISKSTSKNKAIKMSIIKEETKDFGTEDEGEDDFDSYTKAMNDIHTKEEPKRTKRSRNKKVPVENSVGELSESTKERSKNFKTITKRIAKEICVIEEKILLEMYLDDKSEKRKSIPVHNFDDNLREKISKGNSRNNSPYKSQMIQQRTDNAELGGLLGFNKSKPIRSQTPNIKKERKKLKDNSSLSSSSLGKKKARARKQQTQLLKSNDKLRSGHPKVKRLKLQKINGALARGESSLIDNKEIEIKKSTYKNVSIQTSPKRTESKSKPKRITVHKKLQSPPKDGGFNSDFPSRERRREDLKRLNFSRVSPGLPLQARYSTPNRNSSMHEKPRAHIKPPVPSTKELKERSRRIGRPPLRGGKLGTKLSKTLNKSDETRTDPMLKMFQRFKKSLNLNSPQDNPSSLPDIHLRTTFSQNLSYEEYSKLRKKGWDGSLSHKLFSALEKQERVKKYAQSTIKNHTPHQSKMKKMELKNRIRILKEAQMNKPPQRFKLQQFKRVKLDQLSEIKSGDLKLKIV</sequence>
<feature type="region of interest" description="Disordered" evidence="1">
    <location>
        <begin position="299"/>
        <end position="345"/>
    </location>
</feature>
<organism evidence="2 3">
    <name type="scientific">Euplotes crassus</name>
    <dbReference type="NCBI Taxonomy" id="5936"/>
    <lineage>
        <taxon>Eukaryota</taxon>
        <taxon>Sar</taxon>
        <taxon>Alveolata</taxon>
        <taxon>Ciliophora</taxon>
        <taxon>Intramacronucleata</taxon>
        <taxon>Spirotrichea</taxon>
        <taxon>Hypotrichia</taxon>
        <taxon>Euplotida</taxon>
        <taxon>Euplotidae</taxon>
        <taxon>Moneuplotes</taxon>
    </lineage>
</organism>
<feature type="compositionally biased region" description="Basic and acidic residues" evidence="1">
    <location>
        <begin position="336"/>
        <end position="345"/>
    </location>
</feature>
<feature type="compositionally biased region" description="Basic residues" evidence="1">
    <location>
        <begin position="312"/>
        <end position="322"/>
    </location>
</feature>
<evidence type="ECO:0000313" key="2">
    <source>
        <dbReference type="EMBL" id="CAI2358856.1"/>
    </source>
</evidence>
<gene>
    <name evidence="2" type="ORF">ECRASSUSDP1_LOCUS139</name>
</gene>
<dbReference type="AlphaFoldDB" id="A0AAD1U233"/>
<reference evidence="2" key="1">
    <citation type="submission" date="2023-07" db="EMBL/GenBank/DDBJ databases">
        <authorList>
            <consortium name="AG Swart"/>
            <person name="Singh M."/>
            <person name="Singh A."/>
            <person name="Seah K."/>
            <person name="Emmerich C."/>
        </authorList>
    </citation>
    <scope>NUCLEOTIDE SEQUENCE</scope>
    <source>
        <strain evidence="2">DP1</strain>
    </source>
</reference>